<evidence type="ECO:0000313" key="1">
    <source>
        <dbReference type="EMBL" id="UYQ71459.1"/>
    </source>
</evidence>
<accession>A0ABY6IM71</accession>
<proteinExistence type="predicted"/>
<dbReference type="EMBL" id="CP107716">
    <property type="protein sequence ID" value="UYQ71459.1"/>
    <property type="molecule type" value="Genomic_DNA"/>
</dbReference>
<name>A0ABY6IM71_9HYPH</name>
<gene>
    <name evidence="1" type="ORF">OF122_15605</name>
</gene>
<evidence type="ECO:0000313" key="2">
    <source>
        <dbReference type="Proteomes" id="UP001163882"/>
    </source>
</evidence>
<dbReference type="RefSeq" id="WP_264225111.1">
    <property type="nucleotide sequence ID" value="NZ_CP107716.1"/>
</dbReference>
<reference evidence="1" key="1">
    <citation type="submission" date="2022-10" db="EMBL/GenBank/DDBJ databases">
        <title>YIM 151497 complete genome.</title>
        <authorList>
            <person name="Chen X."/>
        </authorList>
    </citation>
    <scope>NUCLEOTIDE SEQUENCE</scope>
    <source>
        <strain evidence="1">YIM 151497</strain>
    </source>
</reference>
<dbReference type="Proteomes" id="UP001163882">
    <property type="component" value="Chromosome"/>
</dbReference>
<protein>
    <submittedName>
        <fullName evidence="1">Uncharacterized protein</fullName>
    </submittedName>
</protein>
<organism evidence="1 2">
    <name type="scientific">Pelagibacterium flavum</name>
    <dbReference type="NCBI Taxonomy" id="2984530"/>
    <lineage>
        <taxon>Bacteria</taxon>
        <taxon>Pseudomonadati</taxon>
        <taxon>Pseudomonadota</taxon>
        <taxon>Alphaproteobacteria</taxon>
        <taxon>Hyphomicrobiales</taxon>
        <taxon>Devosiaceae</taxon>
        <taxon>Pelagibacterium</taxon>
    </lineage>
</organism>
<keyword evidence="2" id="KW-1185">Reference proteome</keyword>
<sequence>MRFDRSHNRPRRSIALRYRAGVAAALFLAGIFGAGLATVSPARADGLVSHEPPPLTTLVKFYDRQYEIAYADQVSLEPISSSIVRKVGYGHVRDVNIATTTSGTYSSDGLVSPHVLYPGIEVNRVYDEPRHYHGYSLWPQGSSFMILSVGRNPVSGNVVVNNVSDRGVRSCSASGSFVSCYRTY</sequence>